<reference evidence="1 2" key="1">
    <citation type="submission" date="2018-02" db="EMBL/GenBank/DDBJ databases">
        <title>The genomes of Aspergillus section Nigri reveals drivers in fungal speciation.</title>
        <authorList>
            <consortium name="DOE Joint Genome Institute"/>
            <person name="Vesth T.C."/>
            <person name="Nybo J."/>
            <person name="Theobald S."/>
            <person name="Brandl J."/>
            <person name="Frisvad J.C."/>
            <person name="Nielsen K.F."/>
            <person name="Lyhne E.K."/>
            <person name="Kogle M.E."/>
            <person name="Kuo A."/>
            <person name="Riley R."/>
            <person name="Clum A."/>
            <person name="Nolan M."/>
            <person name="Lipzen A."/>
            <person name="Salamov A."/>
            <person name="Henrissat B."/>
            <person name="Wiebenga A."/>
            <person name="De vries R.P."/>
            <person name="Grigoriev I.V."/>
            <person name="Mortensen U.H."/>
            <person name="Andersen M.R."/>
            <person name="Baker S.E."/>
        </authorList>
    </citation>
    <scope>NUCLEOTIDE SEQUENCE [LARGE SCALE GENOMIC DNA]</scope>
    <source>
        <strain evidence="1 2">CBS 121057</strain>
    </source>
</reference>
<protein>
    <submittedName>
        <fullName evidence="1">Uncharacterized protein</fullName>
    </submittedName>
</protein>
<dbReference type="AlphaFoldDB" id="A0A319EYY6"/>
<keyword evidence="2" id="KW-1185">Reference proteome</keyword>
<gene>
    <name evidence="1" type="ORF">BO78DRAFT_87891</name>
</gene>
<name>A0A319EYY6_ASPSB</name>
<dbReference type="Proteomes" id="UP000248423">
    <property type="component" value="Unassembled WGS sequence"/>
</dbReference>
<organism evidence="1 2">
    <name type="scientific">Aspergillus sclerotiicarbonarius (strain CBS 121057 / IBT 28362)</name>
    <dbReference type="NCBI Taxonomy" id="1448318"/>
    <lineage>
        <taxon>Eukaryota</taxon>
        <taxon>Fungi</taxon>
        <taxon>Dikarya</taxon>
        <taxon>Ascomycota</taxon>
        <taxon>Pezizomycotina</taxon>
        <taxon>Eurotiomycetes</taxon>
        <taxon>Eurotiomycetidae</taxon>
        <taxon>Eurotiales</taxon>
        <taxon>Aspergillaceae</taxon>
        <taxon>Aspergillus</taxon>
        <taxon>Aspergillus subgen. Circumdati</taxon>
    </lineage>
</organism>
<sequence>MLTTPPLFPLVRTTRPYRTYWISVLATWIHNVKLSVAVTKCSVSPEDHRAITRVQGAGLFFLPPVLSLSR</sequence>
<evidence type="ECO:0000313" key="1">
    <source>
        <dbReference type="EMBL" id="PYI07649.1"/>
    </source>
</evidence>
<dbReference type="VEuPathDB" id="FungiDB:BO78DRAFT_87891"/>
<evidence type="ECO:0000313" key="2">
    <source>
        <dbReference type="Proteomes" id="UP000248423"/>
    </source>
</evidence>
<dbReference type="EMBL" id="KZ826340">
    <property type="protein sequence ID" value="PYI07649.1"/>
    <property type="molecule type" value="Genomic_DNA"/>
</dbReference>
<accession>A0A319EYY6</accession>
<proteinExistence type="predicted"/>